<accession>A0A5J5F7V7</accession>
<dbReference type="OrthoDB" id="10265903at2759"/>
<sequence length="96" mass="10772">MFFATATNALRSRLLPLRLTATATRSFTSVPNTLSARLPVPRILGAITPLQQQTQMRGMKVRASVKKLCDGCMSVRRKGRLYIICSKNQKHKQRQG</sequence>
<dbReference type="GO" id="GO:1990904">
    <property type="term" value="C:ribonucleoprotein complex"/>
    <property type="evidence" value="ECO:0007669"/>
    <property type="project" value="UniProtKB-KW"/>
</dbReference>
<dbReference type="GO" id="GO:0005840">
    <property type="term" value="C:ribosome"/>
    <property type="evidence" value="ECO:0007669"/>
    <property type="project" value="UniProtKB-KW"/>
</dbReference>
<dbReference type="InterPro" id="IPR000473">
    <property type="entry name" value="Ribosomal_bL36"/>
</dbReference>
<dbReference type="InParanoid" id="A0A5J5F7V7"/>
<keyword evidence="3 4" id="KW-0687">Ribonucleoprotein</keyword>
<dbReference type="FunCoup" id="A0A5J5F7V7">
    <property type="interactions" value="213"/>
</dbReference>
<keyword evidence="2 4" id="KW-0689">Ribosomal protein</keyword>
<gene>
    <name evidence="5" type="ORF">FN846DRAFT_903183</name>
</gene>
<dbReference type="InterPro" id="IPR035977">
    <property type="entry name" value="Ribosomal_bL36_sp"/>
</dbReference>
<evidence type="ECO:0000256" key="1">
    <source>
        <dbReference type="ARBA" id="ARBA00007645"/>
    </source>
</evidence>
<dbReference type="PROSITE" id="PS00828">
    <property type="entry name" value="RIBOSOMAL_L36"/>
    <property type="match status" value="1"/>
</dbReference>
<dbReference type="NCBIfam" id="TIGR01022">
    <property type="entry name" value="rpmJ_bact"/>
    <property type="match status" value="1"/>
</dbReference>
<dbReference type="GO" id="GO:0006412">
    <property type="term" value="P:translation"/>
    <property type="evidence" value="ECO:0007669"/>
    <property type="project" value="InterPro"/>
</dbReference>
<dbReference type="AlphaFoldDB" id="A0A5J5F7V7"/>
<dbReference type="SUPFAM" id="SSF57840">
    <property type="entry name" value="Ribosomal protein L36"/>
    <property type="match status" value="1"/>
</dbReference>
<dbReference type="GO" id="GO:0003735">
    <property type="term" value="F:structural constituent of ribosome"/>
    <property type="evidence" value="ECO:0007669"/>
    <property type="project" value="InterPro"/>
</dbReference>
<evidence type="ECO:0000256" key="2">
    <source>
        <dbReference type="ARBA" id="ARBA00022980"/>
    </source>
</evidence>
<dbReference type="Proteomes" id="UP000326924">
    <property type="component" value="Unassembled WGS sequence"/>
</dbReference>
<dbReference type="EMBL" id="VXIS01000018">
    <property type="protein sequence ID" value="KAA8913046.1"/>
    <property type="molecule type" value="Genomic_DNA"/>
</dbReference>
<evidence type="ECO:0000256" key="4">
    <source>
        <dbReference type="RuleBase" id="RU000570"/>
    </source>
</evidence>
<evidence type="ECO:0000313" key="5">
    <source>
        <dbReference type="EMBL" id="KAA8913046.1"/>
    </source>
</evidence>
<protein>
    <recommendedName>
        <fullName evidence="4">Ribosomal protein</fullName>
    </recommendedName>
</protein>
<dbReference type="PANTHER" id="PTHR18804">
    <property type="entry name" value="RIBOSOMAL PROTEIN"/>
    <property type="match status" value="1"/>
</dbReference>
<evidence type="ECO:0000313" key="6">
    <source>
        <dbReference type="Proteomes" id="UP000326924"/>
    </source>
</evidence>
<dbReference type="Pfam" id="PF00444">
    <property type="entry name" value="Ribosomal_L36"/>
    <property type="match status" value="1"/>
</dbReference>
<dbReference type="HAMAP" id="MF_00251">
    <property type="entry name" value="Ribosomal_bL36"/>
    <property type="match status" value="1"/>
</dbReference>
<dbReference type="PANTHER" id="PTHR18804:SF16">
    <property type="entry name" value="RIBOSOMAL PROTEIN"/>
    <property type="match status" value="1"/>
</dbReference>
<evidence type="ECO:0000256" key="3">
    <source>
        <dbReference type="ARBA" id="ARBA00023274"/>
    </source>
</evidence>
<keyword evidence="6" id="KW-1185">Reference proteome</keyword>
<name>A0A5J5F7V7_9PEZI</name>
<dbReference type="InterPro" id="IPR052010">
    <property type="entry name" value="Ribosomal_LSU_bL36"/>
</dbReference>
<proteinExistence type="inferred from homology"/>
<comment type="similarity">
    <text evidence="1 4">Belongs to the bacterial ribosomal protein bL36 family.</text>
</comment>
<reference evidence="5 6" key="1">
    <citation type="submission" date="2019-09" db="EMBL/GenBank/DDBJ databases">
        <title>Draft genome of the ectomycorrhizal ascomycete Sphaerosporella brunnea.</title>
        <authorList>
            <consortium name="DOE Joint Genome Institute"/>
            <person name="Benucci G.M."/>
            <person name="Marozzi G."/>
            <person name="Antonielli L."/>
            <person name="Sanchez S."/>
            <person name="Marco P."/>
            <person name="Wang X."/>
            <person name="Falini L.B."/>
            <person name="Barry K."/>
            <person name="Haridas S."/>
            <person name="Lipzen A."/>
            <person name="Labutti K."/>
            <person name="Grigoriev I.V."/>
            <person name="Murat C."/>
            <person name="Martin F."/>
            <person name="Albertini E."/>
            <person name="Donnini D."/>
            <person name="Bonito G."/>
        </authorList>
    </citation>
    <scope>NUCLEOTIDE SEQUENCE [LARGE SCALE GENOMIC DNA]</scope>
    <source>
        <strain evidence="5 6">Sb_GMNB300</strain>
    </source>
</reference>
<comment type="caution">
    <text evidence="5">The sequence shown here is derived from an EMBL/GenBank/DDBJ whole genome shotgun (WGS) entry which is preliminary data.</text>
</comment>
<organism evidence="5 6">
    <name type="scientific">Sphaerosporella brunnea</name>
    <dbReference type="NCBI Taxonomy" id="1250544"/>
    <lineage>
        <taxon>Eukaryota</taxon>
        <taxon>Fungi</taxon>
        <taxon>Dikarya</taxon>
        <taxon>Ascomycota</taxon>
        <taxon>Pezizomycotina</taxon>
        <taxon>Pezizomycetes</taxon>
        <taxon>Pezizales</taxon>
        <taxon>Pyronemataceae</taxon>
        <taxon>Sphaerosporella</taxon>
    </lineage>
</organism>